<protein>
    <submittedName>
        <fullName evidence="1">Uncharacterized protein</fullName>
    </submittedName>
</protein>
<gene>
    <name evidence="1" type="primary">ORF51747</name>
</gene>
<feature type="non-terminal residue" evidence="1">
    <location>
        <position position="1"/>
    </location>
</feature>
<sequence>LHCTGIFQYESFPICRTCRKRELSICCNDSKNLLKNFSCELNNTVRNLTHELQTVKLTSSPQSPLADSLSQ</sequence>
<dbReference type="AlphaFoldDB" id="A0A0B6Z7F7"/>
<proteinExistence type="predicted"/>
<reference evidence="1" key="1">
    <citation type="submission" date="2014-12" db="EMBL/GenBank/DDBJ databases">
        <title>Insight into the proteome of Arion vulgaris.</title>
        <authorList>
            <person name="Aradska J."/>
            <person name="Bulat T."/>
            <person name="Smidak R."/>
            <person name="Sarate P."/>
            <person name="Gangsoo J."/>
            <person name="Sialana F."/>
            <person name="Bilban M."/>
            <person name="Lubec G."/>
        </authorList>
    </citation>
    <scope>NUCLEOTIDE SEQUENCE</scope>
    <source>
        <tissue evidence="1">Skin</tissue>
    </source>
</reference>
<dbReference type="EMBL" id="HACG01017563">
    <property type="protein sequence ID" value="CEK64428.1"/>
    <property type="molecule type" value="Transcribed_RNA"/>
</dbReference>
<organism evidence="1">
    <name type="scientific">Arion vulgaris</name>
    <dbReference type="NCBI Taxonomy" id="1028688"/>
    <lineage>
        <taxon>Eukaryota</taxon>
        <taxon>Metazoa</taxon>
        <taxon>Spiralia</taxon>
        <taxon>Lophotrochozoa</taxon>
        <taxon>Mollusca</taxon>
        <taxon>Gastropoda</taxon>
        <taxon>Heterobranchia</taxon>
        <taxon>Euthyneura</taxon>
        <taxon>Panpulmonata</taxon>
        <taxon>Eupulmonata</taxon>
        <taxon>Stylommatophora</taxon>
        <taxon>Helicina</taxon>
        <taxon>Arionoidea</taxon>
        <taxon>Arionidae</taxon>
        <taxon>Arion</taxon>
    </lineage>
</organism>
<accession>A0A0B6Z7F7</accession>
<evidence type="ECO:0000313" key="1">
    <source>
        <dbReference type="EMBL" id="CEK64428.1"/>
    </source>
</evidence>
<name>A0A0B6Z7F7_9EUPU</name>